<dbReference type="EMBL" id="JBGUBD010000005">
    <property type="protein sequence ID" value="MFA9478445.1"/>
    <property type="molecule type" value="Genomic_DNA"/>
</dbReference>
<evidence type="ECO:0000256" key="3">
    <source>
        <dbReference type="ARBA" id="ARBA00022741"/>
    </source>
</evidence>
<gene>
    <name evidence="6" type="ORF">ACERK3_09065</name>
</gene>
<protein>
    <submittedName>
        <fullName evidence="6">ABC transporter ATP-binding protein</fullName>
    </submittedName>
</protein>
<evidence type="ECO:0000259" key="5">
    <source>
        <dbReference type="PROSITE" id="PS50893"/>
    </source>
</evidence>
<dbReference type="RefSeq" id="WP_425345373.1">
    <property type="nucleotide sequence ID" value="NZ_JBGUBD010000005.1"/>
</dbReference>
<reference evidence="6 7" key="1">
    <citation type="submission" date="2024-08" db="EMBL/GenBank/DDBJ databases">
        <title>Whole-genome sequencing of halo(alkali)philic microorganisms from hypersaline lakes.</title>
        <authorList>
            <person name="Sorokin D.Y."/>
            <person name="Merkel A.Y."/>
            <person name="Messina E."/>
            <person name="Yakimov M."/>
        </authorList>
    </citation>
    <scope>NUCLEOTIDE SEQUENCE [LARGE SCALE GENOMIC DNA]</scope>
    <source>
        <strain evidence="6 7">AB-hyl4</strain>
    </source>
</reference>
<dbReference type="InterPro" id="IPR017871">
    <property type="entry name" value="ABC_transporter-like_CS"/>
</dbReference>
<dbReference type="PANTHER" id="PTHR24220:SF689">
    <property type="entry name" value="LIPOPROTEIN-RELEASING SYSTEM ATP-BINDING PROTEIN LOLD"/>
    <property type="match status" value="1"/>
</dbReference>
<dbReference type="InterPro" id="IPR015854">
    <property type="entry name" value="ABC_transpr_LolD-like"/>
</dbReference>
<evidence type="ECO:0000256" key="1">
    <source>
        <dbReference type="ARBA" id="ARBA00005417"/>
    </source>
</evidence>
<feature type="domain" description="ABC transporter" evidence="5">
    <location>
        <begin position="20"/>
        <end position="250"/>
    </location>
</feature>
<keyword evidence="2" id="KW-0813">Transport</keyword>
<dbReference type="Gene3D" id="3.40.50.300">
    <property type="entry name" value="P-loop containing nucleotide triphosphate hydrolases"/>
    <property type="match status" value="1"/>
</dbReference>
<dbReference type="GO" id="GO:0005524">
    <property type="term" value="F:ATP binding"/>
    <property type="evidence" value="ECO:0007669"/>
    <property type="project" value="UniProtKB-KW"/>
</dbReference>
<evidence type="ECO:0000313" key="6">
    <source>
        <dbReference type="EMBL" id="MFA9478445.1"/>
    </source>
</evidence>
<evidence type="ECO:0000256" key="4">
    <source>
        <dbReference type="ARBA" id="ARBA00022840"/>
    </source>
</evidence>
<keyword evidence="3" id="KW-0547">Nucleotide-binding</keyword>
<dbReference type="InterPro" id="IPR003593">
    <property type="entry name" value="AAA+_ATPase"/>
</dbReference>
<dbReference type="SMART" id="SM00382">
    <property type="entry name" value="AAA"/>
    <property type="match status" value="1"/>
</dbReference>
<keyword evidence="4 6" id="KW-0067">ATP-binding</keyword>
<dbReference type="SUPFAM" id="SSF52540">
    <property type="entry name" value="P-loop containing nucleoside triphosphate hydrolases"/>
    <property type="match status" value="1"/>
</dbReference>
<dbReference type="Proteomes" id="UP001575105">
    <property type="component" value="Unassembled WGS sequence"/>
</dbReference>
<proteinExistence type="inferred from homology"/>
<keyword evidence="7" id="KW-1185">Reference proteome</keyword>
<comment type="similarity">
    <text evidence="1">Belongs to the ABC transporter superfamily.</text>
</comment>
<dbReference type="PANTHER" id="PTHR24220">
    <property type="entry name" value="IMPORT ATP-BINDING PROTEIN"/>
    <property type="match status" value="1"/>
</dbReference>
<dbReference type="InterPro" id="IPR017911">
    <property type="entry name" value="MacB-like_ATP-bd"/>
</dbReference>
<dbReference type="PROSITE" id="PS50893">
    <property type="entry name" value="ABC_TRANSPORTER_2"/>
    <property type="match status" value="1"/>
</dbReference>
<evidence type="ECO:0000313" key="7">
    <source>
        <dbReference type="Proteomes" id="UP001575105"/>
    </source>
</evidence>
<organism evidence="6 7">
    <name type="scientific">Natronomicrosphaera hydrolytica</name>
    <dbReference type="NCBI Taxonomy" id="3242702"/>
    <lineage>
        <taxon>Bacteria</taxon>
        <taxon>Pseudomonadati</taxon>
        <taxon>Planctomycetota</taxon>
        <taxon>Phycisphaerae</taxon>
        <taxon>Phycisphaerales</taxon>
        <taxon>Phycisphaeraceae</taxon>
        <taxon>Natronomicrosphaera</taxon>
    </lineage>
</organism>
<name>A0ABV4U4B6_9BACT</name>
<dbReference type="PROSITE" id="PS00211">
    <property type="entry name" value="ABC_TRANSPORTER_1"/>
    <property type="match status" value="1"/>
</dbReference>
<comment type="caution">
    <text evidence="6">The sequence shown here is derived from an EMBL/GenBank/DDBJ whole genome shotgun (WGS) entry which is preliminary data.</text>
</comment>
<dbReference type="CDD" id="cd03255">
    <property type="entry name" value="ABC_MJ0796_LolCDE_FtsE"/>
    <property type="match status" value="1"/>
</dbReference>
<sequence>MNSTVSMPEANDQSTAAPLLVARGLHKHYRMGGEDLHVLRGVDLSVARGQWLAVLGASGSGKSTLLHLLGGLDRPDEGGVTFHHENRAVDIFALRGSKLDHYRNTHVGFVFQFYHLLPELSALENVLVSAMISRSIIGWPGARGEARERAEQLLTRVGLKERMRHRPAKLSGGERQRVAIARALINRPAVLLADEPTGNLDADTGRGIIDLFRELHSQGQTTVMVTHDQSIAAVADQSLTLVRGALVADQ</sequence>
<dbReference type="InterPro" id="IPR027417">
    <property type="entry name" value="P-loop_NTPase"/>
</dbReference>
<dbReference type="InterPro" id="IPR003439">
    <property type="entry name" value="ABC_transporter-like_ATP-bd"/>
</dbReference>
<accession>A0ABV4U4B6</accession>
<evidence type="ECO:0000256" key="2">
    <source>
        <dbReference type="ARBA" id="ARBA00022448"/>
    </source>
</evidence>
<dbReference type="Pfam" id="PF00005">
    <property type="entry name" value="ABC_tran"/>
    <property type="match status" value="1"/>
</dbReference>